<protein>
    <submittedName>
        <fullName evidence="2">Uncharacterized protein</fullName>
    </submittedName>
</protein>
<dbReference type="AlphaFoldDB" id="A0A8K0R4W2"/>
<feature type="region of interest" description="Disordered" evidence="1">
    <location>
        <begin position="151"/>
        <end position="172"/>
    </location>
</feature>
<proteinExistence type="predicted"/>
<comment type="caution">
    <text evidence="2">The sequence shown here is derived from an EMBL/GenBank/DDBJ whole genome shotgun (WGS) entry which is preliminary data.</text>
</comment>
<evidence type="ECO:0000313" key="3">
    <source>
        <dbReference type="Proteomes" id="UP000813461"/>
    </source>
</evidence>
<sequence length="217" mass="22175">MSRSTPTASRVTPTPTTTYPFTFTTYSTSHSSSSFSKPTIIPSMFSFAPAASCSANSIDTPLPSNFPIGTPWGLQAACVISNAREINDHAFWDLYDCCKGKDMTAGGSPAPCTAQCVAEDGQTWQELGECLSKKVEVVVCSPKFIEIGRNESTRSVRPSATSSGTLAASGSASGSGAQASGSTGAASAVEVVHVKGVKAAVGMFVLLAAGSAAGMLL</sequence>
<organism evidence="2 3">
    <name type="scientific">Paraphoma chrysanthemicola</name>
    <dbReference type="NCBI Taxonomy" id="798071"/>
    <lineage>
        <taxon>Eukaryota</taxon>
        <taxon>Fungi</taxon>
        <taxon>Dikarya</taxon>
        <taxon>Ascomycota</taxon>
        <taxon>Pezizomycotina</taxon>
        <taxon>Dothideomycetes</taxon>
        <taxon>Pleosporomycetidae</taxon>
        <taxon>Pleosporales</taxon>
        <taxon>Pleosporineae</taxon>
        <taxon>Phaeosphaeriaceae</taxon>
        <taxon>Paraphoma</taxon>
    </lineage>
</organism>
<reference evidence="2" key="1">
    <citation type="journal article" date="2021" name="Nat. Commun.">
        <title>Genetic determinants of endophytism in the Arabidopsis root mycobiome.</title>
        <authorList>
            <person name="Mesny F."/>
            <person name="Miyauchi S."/>
            <person name="Thiergart T."/>
            <person name="Pickel B."/>
            <person name="Atanasova L."/>
            <person name="Karlsson M."/>
            <person name="Huettel B."/>
            <person name="Barry K.W."/>
            <person name="Haridas S."/>
            <person name="Chen C."/>
            <person name="Bauer D."/>
            <person name="Andreopoulos W."/>
            <person name="Pangilinan J."/>
            <person name="LaButti K."/>
            <person name="Riley R."/>
            <person name="Lipzen A."/>
            <person name="Clum A."/>
            <person name="Drula E."/>
            <person name="Henrissat B."/>
            <person name="Kohler A."/>
            <person name="Grigoriev I.V."/>
            <person name="Martin F.M."/>
            <person name="Hacquard S."/>
        </authorList>
    </citation>
    <scope>NUCLEOTIDE SEQUENCE</scope>
    <source>
        <strain evidence="2">MPI-SDFR-AT-0120</strain>
    </source>
</reference>
<dbReference type="Proteomes" id="UP000813461">
    <property type="component" value="Unassembled WGS sequence"/>
</dbReference>
<gene>
    <name evidence="2" type="ORF">FB567DRAFT_592712</name>
</gene>
<accession>A0A8K0R4W2</accession>
<dbReference type="EMBL" id="JAGMVJ010000010">
    <property type="protein sequence ID" value="KAH7086843.1"/>
    <property type="molecule type" value="Genomic_DNA"/>
</dbReference>
<name>A0A8K0R4W2_9PLEO</name>
<keyword evidence="3" id="KW-1185">Reference proteome</keyword>
<evidence type="ECO:0000256" key="1">
    <source>
        <dbReference type="SAM" id="MobiDB-lite"/>
    </source>
</evidence>
<feature type="compositionally biased region" description="Low complexity" evidence="1">
    <location>
        <begin position="159"/>
        <end position="172"/>
    </location>
</feature>
<dbReference type="OrthoDB" id="3792734at2759"/>
<evidence type="ECO:0000313" key="2">
    <source>
        <dbReference type="EMBL" id="KAH7086843.1"/>
    </source>
</evidence>